<proteinExistence type="predicted"/>
<dbReference type="RefSeq" id="WP_014519606.1">
    <property type="nucleotide sequence ID" value="NZ_CP013247.1"/>
</dbReference>
<evidence type="ECO:0000313" key="2">
    <source>
        <dbReference type="Proteomes" id="UP000482543"/>
    </source>
</evidence>
<evidence type="ECO:0000313" key="1">
    <source>
        <dbReference type="EMBL" id="NFI23494.1"/>
    </source>
</evidence>
<organism evidence="1 2">
    <name type="scientific">Clostridium botulinum</name>
    <dbReference type="NCBI Taxonomy" id="1491"/>
    <lineage>
        <taxon>Bacteria</taxon>
        <taxon>Bacillati</taxon>
        <taxon>Bacillota</taxon>
        <taxon>Clostridia</taxon>
        <taxon>Eubacteriales</taxon>
        <taxon>Clostridiaceae</taxon>
        <taxon>Clostridium</taxon>
    </lineage>
</organism>
<name>A0AA43YAW2_CLOBO</name>
<dbReference type="AlphaFoldDB" id="A0AA43YAW2"/>
<comment type="caution">
    <text evidence="1">The sequence shown here is derived from an EMBL/GenBank/DDBJ whole genome shotgun (WGS) entry which is preliminary data.</text>
</comment>
<dbReference type="Proteomes" id="UP000482543">
    <property type="component" value="Unassembled WGS sequence"/>
</dbReference>
<gene>
    <name evidence="1" type="ORF">FC964_19500</name>
</gene>
<dbReference type="EMBL" id="SWRJ01000017">
    <property type="protein sequence ID" value="NFI23494.1"/>
    <property type="molecule type" value="Genomic_DNA"/>
</dbReference>
<accession>A0AA43YAW2</accession>
<reference evidence="1 2" key="1">
    <citation type="submission" date="2019-04" db="EMBL/GenBank/DDBJ databases">
        <title>Genome sequencing of Clostridium botulinum Groups I-IV and Clostridium butyricum.</title>
        <authorList>
            <person name="Brunt J."/>
            <person name="Van Vliet A.H.M."/>
            <person name="Stringer S.C."/>
            <person name="Carter A.T."/>
            <person name="Peck M.W."/>
        </authorList>
    </citation>
    <scope>NUCLEOTIDE SEQUENCE [LARGE SCALE GENOMIC DNA]</scope>
    <source>
        <strain evidence="1 2">IFR 15/034</strain>
    </source>
</reference>
<sequence length="90" mass="10251">MQWKASVATVSGYEYTFSDRCKPFLDLLIRISNISSLGTSEIDCGVGYSLKIARELFDVIVEKKYYNPERITLKSADNFFLNTEQVLVSL</sequence>
<protein>
    <submittedName>
        <fullName evidence="1">Uncharacterized protein</fullName>
    </submittedName>
</protein>